<feature type="signal peptide" evidence="2">
    <location>
        <begin position="1"/>
        <end position="22"/>
    </location>
</feature>
<dbReference type="AlphaFoldDB" id="A0A232F620"/>
<keyword evidence="4" id="KW-1185">Reference proteome</keyword>
<feature type="region of interest" description="Disordered" evidence="1">
    <location>
        <begin position="59"/>
        <end position="107"/>
    </location>
</feature>
<protein>
    <recommendedName>
        <fullName evidence="5">Secreted protein</fullName>
    </recommendedName>
</protein>
<evidence type="ECO:0008006" key="5">
    <source>
        <dbReference type="Google" id="ProtNLM"/>
    </source>
</evidence>
<feature type="chain" id="PRO_5013099253" description="Secreted protein" evidence="2">
    <location>
        <begin position="23"/>
        <end position="147"/>
    </location>
</feature>
<evidence type="ECO:0000313" key="4">
    <source>
        <dbReference type="Proteomes" id="UP000215335"/>
    </source>
</evidence>
<feature type="non-terminal residue" evidence="3">
    <location>
        <position position="1"/>
    </location>
</feature>
<name>A0A232F620_9HYME</name>
<evidence type="ECO:0000313" key="3">
    <source>
        <dbReference type="EMBL" id="OXU26284.1"/>
    </source>
</evidence>
<sequence>NEIGRFLFLSLSLSLSLSRCFCATRIARCIASRISRAVHGTRGDSATCDSSHVRARNYTSATTHTIMQARKREGERERERERKRVSSSRLNFDTTNDREPNSASARHVGERALRVPSIERARAPGRIAFRNAEWPTFSVSNIQCEIG</sequence>
<dbReference type="Proteomes" id="UP000215335">
    <property type="component" value="Unassembled WGS sequence"/>
</dbReference>
<reference evidence="3 4" key="1">
    <citation type="journal article" date="2017" name="Curr. Biol.">
        <title>The Evolution of Venom by Co-option of Single-Copy Genes.</title>
        <authorList>
            <person name="Martinson E.O."/>
            <person name="Mrinalini"/>
            <person name="Kelkar Y.D."/>
            <person name="Chang C.H."/>
            <person name="Werren J.H."/>
        </authorList>
    </citation>
    <scope>NUCLEOTIDE SEQUENCE [LARGE SCALE GENOMIC DNA]</scope>
    <source>
        <strain evidence="3 4">Alberta</strain>
        <tissue evidence="3">Whole body</tissue>
    </source>
</reference>
<gene>
    <name evidence="3" type="ORF">TSAR_012557</name>
</gene>
<keyword evidence="2" id="KW-0732">Signal</keyword>
<comment type="caution">
    <text evidence="3">The sequence shown here is derived from an EMBL/GenBank/DDBJ whole genome shotgun (WGS) entry which is preliminary data.</text>
</comment>
<evidence type="ECO:0000256" key="1">
    <source>
        <dbReference type="SAM" id="MobiDB-lite"/>
    </source>
</evidence>
<accession>A0A232F620</accession>
<organism evidence="3 4">
    <name type="scientific">Trichomalopsis sarcophagae</name>
    <dbReference type="NCBI Taxonomy" id="543379"/>
    <lineage>
        <taxon>Eukaryota</taxon>
        <taxon>Metazoa</taxon>
        <taxon>Ecdysozoa</taxon>
        <taxon>Arthropoda</taxon>
        <taxon>Hexapoda</taxon>
        <taxon>Insecta</taxon>
        <taxon>Pterygota</taxon>
        <taxon>Neoptera</taxon>
        <taxon>Endopterygota</taxon>
        <taxon>Hymenoptera</taxon>
        <taxon>Apocrita</taxon>
        <taxon>Proctotrupomorpha</taxon>
        <taxon>Chalcidoidea</taxon>
        <taxon>Pteromalidae</taxon>
        <taxon>Pteromalinae</taxon>
        <taxon>Trichomalopsis</taxon>
    </lineage>
</organism>
<feature type="compositionally biased region" description="Basic and acidic residues" evidence="1">
    <location>
        <begin position="70"/>
        <end position="84"/>
    </location>
</feature>
<dbReference type="EMBL" id="NNAY01000831">
    <property type="protein sequence ID" value="OXU26284.1"/>
    <property type="molecule type" value="Genomic_DNA"/>
</dbReference>
<proteinExistence type="predicted"/>
<evidence type="ECO:0000256" key="2">
    <source>
        <dbReference type="SAM" id="SignalP"/>
    </source>
</evidence>